<dbReference type="GO" id="GO:0016020">
    <property type="term" value="C:membrane"/>
    <property type="evidence" value="ECO:0007669"/>
    <property type="project" value="UniProtKB-SubCell"/>
</dbReference>
<dbReference type="Proteomes" id="UP001054821">
    <property type="component" value="Chromosome 4"/>
</dbReference>
<keyword evidence="11" id="KW-0472">Membrane</keyword>
<keyword evidence="10" id="KW-0503">Monooxygenase</keyword>
<keyword evidence="13" id="KW-1185">Reference proteome</keyword>
<evidence type="ECO:0000256" key="7">
    <source>
        <dbReference type="ARBA" id="ARBA00022989"/>
    </source>
</evidence>
<dbReference type="SUPFAM" id="SSF48264">
    <property type="entry name" value="Cytochrome P450"/>
    <property type="match status" value="1"/>
</dbReference>
<dbReference type="PRINTS" id="PR00463">
    <property type="entry name" value="EP450I"/>
</dbReference>
<dbReference type="GO" id="GO:0004497">
    <property type="term" value="F:monooxygenase activity"/>
    <property type="evidence" value="ECO:0007669"/>
    <property type="project" value="UniProtKB-KW"/>
</dbReference>
<keyword evidence="7" id="KW-1133">Transmembrane helix</keyword>
<gene>
    <name evidence="12" type="ORF">L3X38_024385</name>
</gene>
<keyword evidence="4" id="KW-0349">Heme</keyword>
<evidence type="ECO:0000256" key="11">
    <source>
        <dbReference type="ARBA" id="ARBA00023136"/>
    </source>
</evidence>
<dbReference type="AlphaFoldDB" id="A0AAD4Z5E2"/>
<evidence type="ECO:0000256" key="10">
    <source>
        <dbReference type="ARBA" id="ARBA00023033"/>
    </source>
</evidence>
<organism evidence="12 13">
    <name type="scientific">Prunus dulcis</name>
    <name type="common">Almond</name>
    <name type="synonym">Amygdalus dulcis</name>
    <dbReference type="NCBI Taxonomy" id="3755"/>
    <lineage>
        <taxon>Eukaryota</taxon>
        <taxon>Viridiplantae</taxon>
        <taxon>Streptophyta</taxon>
        <taxon>Embryophyta</taxon>
        <taxon>Tracheophyta</taxon>
        <taxon>Spermatophyta</taxon>
        <taxon>Magnoliopsida</taxon>
        <taxon>eudicotyledons</taxon>
        <taxon>Gunneridae</taxon>
        <taxon>Pentapetalae</taxon>
        <taxon>rosids</taxon>
        <taxon>fabids</taxon>
        <taxon>Rosales</taxon>
        <taxon>Rosaceae</taxon>
        <taxon>Amygdaloideae</taxon>
        <taxon>Amygdaleae</taxon>
        <taxon>Prunus</taxon>
    </lineage>
</organism>
<dbReference type="InterPro" id="IPR002401">
    <property type="entry name" value="Cyt_P450_E_grp-I"/>
</dbReference>
<dbReference type="GO" id="GO:0016705">
    <property type="term" value="F:oxidoreductase activity, acting on paired donors, with incorporation or reduction of molecular oxygen"/>
    <property type="evidence" value="ECO:0007669"/>
    <property type="project" value="InterPro"/>
</dbReference>
<dbReference type="InterPro" id="IPR001128">
    <property type="entry name" value="Cyt_P450"/>
</dbReference>
<keyword evidence="5" id="KW-0812">Transmembrane</keyword>
<sequence>MTYGITARVAFDNKCKDHVQEELITAVREVGLRPKLEKIHRKIDMILDNIVKEHKASKEEAENTGKDKANDLLGVLLDLQEHGELEVPLTMNNIKAVLLDIFTAWSETSSSTVEWAMSEMLKTPRVMRKAQAEVRQVFCTKGNVEENRLQELKFLKAVIKETLRIHPPIPLLLPKECSEKRFLDSSVDFRGTNFEFIPFRRICPRITFAIPNIELPVVQLLYHFDWKLPNGMKQEGLDMTETFGVTVRKKEELHLIPTPYHPEPNA</sequence>
<comment type="similarity">
    <text evidence="3">Belongs to the cytochrome P450 family.</text>
</comment>
<keyword evidence="8" id="KW-0560">Oxidoreductase</keyword>
<proteinExistence type="inferred from homology"/>
<dbReference type="InterPro" id="IPR052306">
    <property type="entry name" value="CYP450_71D"/>
</dbReference>
<keyword evidence="9" id="KW-0408">Iron</keyword>
<accession>A0AAD4Z5E2</accession>
<dbReference type="GO" id="GO:0020037">
    <property type="term" value="F:heme binding"/>
    <property type="evidence" value="ECO:0007669"/>
    <property type="project" value="InterPro"/>
</dbReference>
<evidence type="ECO:0000256" key="9">
    <source>
        <dbReference type="ARBA" id="ARBA00023004"/>
    </source>
</evidence>
<comment type="subcellular location">
    <subcellularLocation>
        <location evidence="2">Membrane</location>
        <topology evidence="2">Single-pass membrane protein</topology>
    </subcellularLocation>
</comment>
<keyword evidence="6" id="KW-0479">Metal-binding</keyword>
<dbReference type="PANTHER" id="PTHR47953:SF19">
    <property type="entry name" value="OS06G0641600 PROTEIN"/>
    <property type="match status" value="1"/>
</dbReference>
<dbReference type="Gene3D" id="1.10.630.10">
    <property type="entry name" value="Cytochrome P450"/>
    <property type="match status" value="2"/>
</dbReference>
<evidence type="ECO:0000256" key="3">
    <source>
        <dbReference type="ARBA" id="ARBA00010617"/>
    </source>
</evidence>
<dbReference type="InterPro" id="IPR036396">
    <property type="entry name" value="Cyt_P450_sf"/>
</dbReference>
<dbReference type="PRINTS" id="PR00385">
    <property type="entry name" value="P450"/>
</dbReference>
<dbReference type="EMBL" id="JAJFAZ020000004">
    <property type="protein sequence ID" value="KAI5334252.1"/>
    <property type="molecule type" value="Genomic_DNA"/>
</dbReference>
<dbReference type="PANTHER" id="PTHR47953">
    <property type="entry name" value="OS08G0105600 PROTEIN"/>
    <property type="match status" value="1"/>
</dbReference>
<reference evidence="12 13" key="1">
    <citation type="journal article" date="2022" name="G3 (Bethesda)">
        <title>Whole-genome sequence and methylome profiling of the almond [Prunus dulcis (Mill.) D.A. Webb] cultivar 'Nonpareil'.</title>
        <authorList>
            <person name="D'Amico-Willman K.M."/>
            <person name="Ouma W.Z."/>
            <person name="Meulia T."/>
            <person name="Sideli G.M."/>
            <person name="Gradziel T.M."/>
            <person name="Fresnedo-Ramirez J."/>
        </authorList>
    </citation>
    <scope>NUCLEOTIDE SEQUENCE [LARGE SCALE GENOMIC DNA]</scope>
    <source>
        <strain evidence="12">Clone GOH B32 T37-40</strain>
    </source>
</reference>
<evidence type="ECO:0000256" key="1">
    <source>
        <dbReference type="ARBA" id="ARBA00001971"/>
    </source>
</evidence>
<evidence type="ECO:0000256" key="5">
    <source>
        <dbReference type="ARBA" id="ARBA00022692"/>
    </source>
</evidence>
<comment type="caution">
    <text evidence="12">The sequence shown here is derived from an EMBL/GenBank/DDBJ whole genome shotgun (WGS) entry which is preliminary data.</text>
</comment>
<dbReference type="GO" id="GO:0005506">
    <property type="term" value="F:iron ion binding"/>
    <property type="evidence" value="ECO:0007669"/>
    <property type="project" value="InterPro"/>
</dbReference>
<evidence type="ECO:0000256" key="4">
    <source>
        <dbReference type="ARBA" id="ARBA00022617"/>
    </source>
</evidence>
<name>A0AAD4Z5E2_PRUDU</name>
<evidence type="ECO:0000256" key="8">
    <source>
        <dbReference type="ARBA" id="ARBA00023002"/>
    </source>
</evidence>
<protein>
    <submittedName>
        <fullName evidence="12">Uncharacterized protein</fullName>
    </submittedName>
</protein>
<comment type="cofactor">
    <cofactor evidence="1">
        <name>heme</name>
        <dbReference type="ChEBI" id="CHEBI:30413"/>
    </cofactor>
</comment>
<evidence type="ECO:0000256" key="6">
    <source>
        <dbReference type="ARBA" id="ARBA00022723"/>
    </source>
</evidence>
<evidence type="ECO:0000313" key="13">
    <source>
        <dbReference type="Proteomes" id="UP001054821"/>
    </source>
</evidence>
<dbReference type="Pfam" id="PF00067">
    <property type="entry name" value="p450"/>
    <property type="match status" value="1"/>
</dbReference>
<evidence type="ECO:0000256" key="2">
    <source>
        <dbReference type="ARBA" id="ARBA00004167"/>
    </source>
</evidence>
<evidence type="ECO:0000313" key="12">
    <source>
        <dbReference type="EMBL" id="KAI5334252.1"/>
    </source>
</evidence>